<feature type="transmembrane region" description="Helical" evidence="4">
    <location>
        <begin position="73"/>
        <end position="92"/>
    </location>
</feature>
<dbReference type="RefSeq" id="WP_092662572.1">
    <property type="nucleotide sequence ID" value="NZ_FOCX01000020.1"/>
</dbReference>
<keyword evidence="1" id="KW-0805">Transcription regulation</keyword>
<dbReference type="PANTHER" id="PTHR34236">
    <property type="entry name" value="DIMETHYL SULFOXIDE REDUCTASE TRANSCRIPTIONAL ACTIVATOR"/>
    <property type="match status" value="1"/>
</dbReference>
<feature type="region of interest" description="Disordered" evidence="3">
    <location>
        <begin position="420"/>
        <end position="472"/>
    </location>
</feature>
<dbReference type="SUPFAM" id="SSF55785">
    <property type="entry name" value="PYP-like sensor domain (PAS domain)"/>
    <property type="match status" value="1"/>
</dbReference>
<evidence type="ECO:0000256" key="2">
    <source>
        <dbReference type="ARBA" id="ARBA00023163"/>
    </source>
</evidence>
<dbReference type="Pfam" id="PF13188">
    <property type="entry name" value="PAS_8"/>
    <property type="match status" value="1"/>
</dbReference>
<dbReference type="CDD" id="cd00130">
    <property type="entry name" value="PAS"/>
    <property type="match status" value="1"/>
</dbReference>
<protein>
    <submittedName>
        <fullName evidence="6">Predicted DNA binding protein, contains HTH domain</fullName>
    </submittedName>
</protein>
<feature type="transmembrane region" description="Helical" evidence="4">
    <location>
        <begin position="6"/>
        <end position="29"/>
    </location>
</feature>
<dbReference type="Pfam" id="PF04967">
    <property type="entry name" value="HTH_10"/>
    <property type="match status" value="1"/>
</dbReference>
<sequence>MSSVRTVVALHFGLLALSGVTTGGLAVYAWGRRSEPGTREFAALMGVLTAYTVTHGAGLSLRDPTLRIAMENVQWIATLSAPVCWLVFALAYTGYEELATPRSVGALAAFPVAASLLIWTNGLHGLVWPTNEVVVTQGLALMDQQFGPGFQVIEGYVFALTGIGALLLLRLVVLSDYLYADQSVLLVVGIATLVLAGVLSTAAASPLPGPRLDLVPYAGSVTGVTFGYALFRHRLFDIVPATRQLGRKAALSDFEDGVVILDADRRVVYCNPAAGDLFDCEPRAALGDRIDRLVDTDAVDFDTEDVLGELQKGDSTYEVRTSPITDREGRNVGHTVIFSDITGRKAREERLRRQRDELEELDRLNGLIRDVNQALIGATTREEIASAVCGRLVEADQYGAVWMGDRPADAPEELYTYHATDGGRPVSGAGTEAGDTSTAGNDHLAALPARSDTPDAATAAATEWTDGDPDDARHGTVVPLSFERTVYGALALTTDREDGFKARELDVLDELGEIVGHAIDATASRRLLTADGVIELEFVATRDPAFAPAADLDCTVTLDGIVLAAADRLVVYQRIDGTDPEVAAELLAEEPGIGDASVLERVDDGGVVECTVADESLLVPLVRHGANVRFARADDGVRVAAEVAPDVDVRSVVDRVQRVQADADLVAKRELDQPLDEHGVDGSLDPDLTDRQNQALEVAYRAGYFEWPREHNAEEVAERMDITSATFHNHLRKAEQSLVSAFFEASDDDRA</sequence>
<dbReference type="Gene3D" id="3.30.450.20">
    <property type="entry name" value="PAS domain"/>
    <property type="match status" value="1"/>
</dbReference>
<name>A0A1H8SVV8_9EURY</name>
<dbReference type="AlphaFoldDB" id="A0A1H8SVV8"/>
<dbReference type="Pfam" id="PF15915">
    <property type="entry name" value="BAT"/>
    <property type="match status" value="1"/>
</dbReference>
<dbReference type="Proteomes" id="UP000198775">
    <property type="component" value="Unassembled WGS sequence"/>
</dbReference>
<dbReference type="Pfam" id="PF16927">
    <property type="entry name" value="HisKA_7TM"/>
    <property type="match status" value="1"/>
</dbReference>
<dbReference type="InterPro" id="IPR000014">
    <property type="entry name" value="PAS"/>
</dbReference>
<feature type="transmembrane region" description="Helical" evidence="4">
    <location>
        <begin position="148"/>
        <end position="172"/>
    </location>
</feature>
<dbReference type="EMBL" id="FOCX01000020">
    <property type="protein sequence ID" value="SEO82488.1"/>
    <property type="molecule type" value="Genomic_DNA"/>
</dbReference>
<reference evidence="7" key="1">
    <citation type="submission" date="2016-10" db="EMBL/GenBank/DDBJ databases">
        <authorList>
            <person name="Varghese N."/>
            <person name="Submissions S."/>
        </authorList>
    </citation>
    <scope>NUCLEOTIDE SEQUENCE [LARGE SCALE GENOMIC DNA]</scope>
    <source>
        <strain evidence="7">IBRC-M 10043</strain>
    </source>
</reference>
<dbReference type="OrthoDB" id="165911at2157"/>
<evidence type="ECO:0000313" key="6">
    <source>
        <dbReference type="EMBL" id="SEO82488.1"/>
    </source>
</evidence>
<evidence type="ECO:0000256" key="3">
    <source>
        <dbReference type="SAM" id="MobiDB-lite"/>
    </source>
</evidence>
<feature type="domain" description="PAC" evidence="5">
    <location>
        <begin position="301"/>
        <end position="353"/>
    </location>
</feature>
<organism evidence="6 7">
    <name type="scientific">Halorientalis persicus</name>
    <dbReference type="NCBI Taxonomy" id="1367881"/>
    <lineage>
        <taxon>Archaea</taxon>
        <taxon>Methanobacteriati</taxon>
        <taxon>Methanobacteriota</taxon>
        <taxon>Stenosarchaea group</taxon>
        <taxon>Halobacteria</taxon>
        <taxon>Halobacteriales</taxon>
        <taxon>Haloarculaceae</taxon>
        <taxon>Halorientalis</taxon>
    </lineage>
</organism>
<evidence type="ECO:0000256" key="1">
    <source>
        <dbReference type="ARBA" id="ARBA00023015"/>
    </source>
</evidence>
<dbReference type="SUPFAM" id="SSF55781">
    <property type="entry name" value="GAF domain-like"/>
    <property type="match status" value="1"/>
</dbReference>
<dbReference type="PROSITE" id="PS50113">
    <property type="entry name" value="PAC"/>
    <property type="match status" value="1"/>
</dbReference>
<feature type="transmembrane region" description="Helical" evidence="4">
    <location>
        <begin position="41"/>
        <end position="61"/>
    </location>
</feature>
<evidence type="ECO:0000256" key="4">
    <source>
        <dbReference type="SAM" id="Phobius"/>
    </source>
</evidence>
<accession>A0A1H8SVV8</accession>
<feature type="compositionally biased region" description="Low complexity" evidence="3">
    <location>
        <begin position="449"/>
        <end position="464"/>
    </location>
</feature>
<evidence type="ECO:0000259" key="5">
    <source>
        <dbReference type="PROSITE" id="PS50113"/>
    </source>
</evidence>
<keyword evidence="4" id="KW-0472">Membrane</keyword>
<keyword evidence="2" id="KW-0804">Transcription</keyword>
<dbReference type="InterPro" id="IPR031621">
    <property type="entry name" value="HisKA_7TM"/>
</dbReference>
<keyword evidence="4" id="KW-0812">Transmembrane</keyword>
<dbReference type="SMART" id="SM00091">
    <property type="entry name" value="PAS"/>
    <property type="match status" value="1"/>
</dbReference>
<keyword evidence="4" id="KW-1133">Transmembrane helix</keyword>
<keyword evidence="7" id="KW-1185">Reference proteome</keyword>
<dbReference type="Gene3D" id="3.30.450.40">
    <property type="match status" value="1"/>
</dbReference>
<gene>
    <name evidence="6" type="ORF">SAMN05216388_102047</name>
</gene>
<dbReference type="PANTHER" id="PTHR34236:SF1">
    <property type="entry name" value="DIMETHYL SULFOXIDE REDUCTASE TRANSCRIPTIONAL ACTIVATOR"/>
    <property type="match status" value="1"/>
</dbReference>
<dbReference type="InterPro" id="IPR035965">
    <property type="entry name" value="PAS-like_dom_sf"/>
</dbReference>
<dbReference type="InterPro" id="IPR003018">
    <property type="entry name" value="GAF"/>
</dbReference>
<dbReference type="InterPro" id="IPR000700">
    <property type="entry name" value="PAS-assoc_C"/>
</dbReference>
<dbReference type="InterPro" id="IPR031803">
    <property type="entry name" value="BAT_GAF/HTH-assoc"/>
</dbReference>
<feature type="transmembrane region" description="Helical" evidence="4">
    <location>
        <begin position="184"/>
        <end position="202"/>
    </location>
</feature>
<proteinExistence type="predicted"/>
<dbReference type="Pfam" id="PF13185">
    <property type="entry name" value="GAF_2"/>
    <property type="match status" value="1"/>
</dbReference>
<dbReference type="InterPro" id="IPR007050">
    <property type="entry name" value="HTH_bacterioopsin"/>
</dbReference>
<evidence type="ECO:0000313" key="7">
    <source>
        <dbReference type="Proteomes" id="UP000198775"/>
    </source>
</evidence>
<dbReference type="InterPro" id="IPR029016">
    <property type="entry name" value="GAF-like_dom_sf"/>
</dbReference>